<proteinExistence type="predicted"/>
<reference evidence="2" key="1">
    <citation type="journal article" date="2023" name="Mol. Biol. Evol.">
        <title>Third-Generation Sequencing Reveals the Adaptive Role of the Epigenome in Three Deep-Sea Polychaetes.</title>
        <authorList>
            <person name="Perez M."/>
            <person name="Aroh O."/>
            <person name="Sun Y."/>
            <person name="Lan Y."/>
            <person name="Juniper S.K."/>
            <person name="Young C.R."/>
            <person name="Angers B."/>
            <person name="Qian P.Y."/>
        </authorList>
    </citation>
    <scope>NUCLEOTIDE SEQUENCE</scope>
    <source>
        <strain evidence="2">R07B-5</strain>
    </source>
</reference>
<keyword evidence="1" id="KW-0812">Transmembrane</keyword>
<evidence type="ECO:0000313" key="2">
    <source>
        <dbReference type="EMBL" id="KAK2172047.1"/>
    </source>
</evidence>
<organism evidence="2 3">
    <name type="scientific">Ridgeia piscesae</name>
    <name type="common">Tubeworm</name>
    <dbReference type="NCBI Taxonomy" id="27915"/>
    <lineage>
        <taxon>Eukaryota</taxon>
        <taxon>Metazoa</taxon>
        <taxon>Spiralia</taxon>
        <taxon>Lophotrochozoa</taxon>
        <taxon>Annelida</taxon>
        <taxon>Polychaeta</taxon>
        <taxon>Sedentaria</taxon>
        <taxon>Canalipalpata</taxon>
        <taxon>Sabellida</taxon>
        <taxon>Siboglinidae</taxon>
        <taxon>Ridgeia</taxon>
    </lineage>
</organism>
<evidence type="ECO:0000256" key="1">
    <source>
        <dbReference type="SAM" id="Phobius"/>
    </source>
</evidence>
<feature type="transmembrane region" description="Helical" evidence="1">
    <location>
        <begin position="97"/>
        <end position="119"/>
    </location>
</feature>
<keyword evidence="1" id="KW-1133">Transmembrane helix</keyword>
<keyword evidence="1" id="KW-0472">Membrane</keyword>
<keyword evidence="3" id="KW-1185">Reference proteome</keyword>
<comment type="caution">
    <text evidence="2">The sequence shown here is derived from an EMBL/GenBank/DDBJ whole genome shotgun (WGS) entry which is preliminary data.</text>
</comment>
<dbReference type="Proteomes" id="UP001209878">
    <property type="component" value="Unassembled WGS sequence"/>
</dbReference>
<name>A0AAD9KIR4_RIDPI</name>
<evidence type="ECO:0000313" key="3">
    <source>
        <dbReference type="Proteomes" id="UP001209878"/>
    </source>
</evidence>
<dbReference type="AlphaFoldDB" id="A0AAD9KIR4"/>
<feature type="transmembrane region" description="Helical" evidence="1">
    <location>
        <begin position="158"/>
        <end position="179"/>
    </location>
</feature>
<accession>A0AAD9KIR4</accession>
<protein>
    <submittedName>
        <fullName evidence="2">Uncharacterized protein</fullName>
    </submittedName>
</protein>
<sequence length="200" mass="21789">MAYAQPNLNEALIPSTEGKYPNYQKTSSTILGTCHIIIVVTLIVINSVGVSMHETLTWGVAGTMVWNLAWCGLYGITAAFVLVAGRSPRRGMVTTSMVLSIITAVFNGCMTITCATMILNCAASVDYDHDPDYDHDHDHGDDYDYVNSMGYYKDQTRLIILFFSLNLVASVALTVVSIWSSALGCKVTCCGQVVKTSTFF</sequence>
<feature type="transmembrane region" description="Helical" evidence="1">
    <location>
        <begin position="64"/>
        <end position="85"/>
    </location>
</feature>
<dbReference type="EMBL" id="JAODUO010000996">
    <property type="protein sequence ID" value="KAK2172047.1"/>
    <property type="molecule type" value="Genomic_DNA"/>
</dbReference>
<gene>
    <name evidence="2" type="ORF">NP493_997g00017</name>
</gene>
<feature type="transmembrane region" description="Helical" evidence="1">
    <location>
        <begin position="29"/>
        <end position="52"/>
    </location>
</feature>